<evidence type="ECO:0000256" key="2">
    <source>
        <dbReference type="SAM" id="MobiDB-lite"/>
    </source>
</evidence>
<dbReference type="Gene3D" id="1.20.930.40">
    <property type="entry name" value="Transferrin receptor-like, dimerisation domain"/>
    <property type="match status" value="1"/>
</dbReference>
<feature type="transmembrane region" description="Helical" evidence="3">
    <location>
        <begin position="77"/>
        <end position="103"/>
    </location>
</feature>
<dbReference type="Gene3D" id="3.50.30.30">
    <property type="match status" value="1"/>
</dbReference>
<gene>
    <name evidence="7" type="primary">PARPA_12975.1 scaffold 45652</name>
</gene>
<dbReference type="InterPro" id="IPR036757">
    <property type="entry name" value="TFR-like_dimer_dom_sf"/>
</dbReference>
<evidence type="ECO:0000259" key="4">
    <source>
        <dbReference type="Pfam" id="PF02225"/>
    </source>
</evidence>
<dbReference type="FunFam" id="3.50.30.30:FF:000008">
    <property type="entry name" value="Glutamate carboxypeptidase 2"/>
    <property type="match status" value="1"/>
</dbReference>
<dbReference type="AlphaFoldDB" id="A0A0B7NUJ6"/>
<dbReference type="InterPro" id="IPR039373">
    <property type="entry name" value="Peptidase_M28B"/>
</dbReference>
<feature type="domain" description="Transferrin receptor-like dimerisation" evidence="5">
    <location>
        <begin position="675"/>
        <end position="799"/>
    </location>
</feature>
<dbReference type="InterPro" id="IPR003137">
    <property type="entry name" value="PA_domain"/>
</dbReference>
<feature type="region of interest" description="Disordered" evidence="2">
    <location>
        <begin position="1"/>
        <end position="38"/>
    </location>
</feature>
<dbReference type="Pfam" id="PF04389">
    <property type="entry name" value="Peptidase_M28"/>
    <property type="match status" value="1"/>
</dbReference>
<dbReference type="Gene3D" id="3.40.630.10">
    <property type="entry name" value="Zn peptidases"/>
    <property type="match status" value="1"/>
</dbReference>
<proteinExistence type="inferred from homology"/>
<dbReference type="EMBL" id="LN733872">
    <property type="protein sequence ID" value="CEP18669.1"/>
    <property type="molecule type" value="Genomic_DNA"/>
</dbReference>
<comment type="similarity">
    <text evidence="1">Belongs to the peptidase M28 family. M28B subfamily.</text>
</comment>
<keyword evidence="3" id="KW-0472">Membrane</keyword>
<dbReference type="PANTHER" id="PTHR10404">
    <property type="entry name" value="N-ACETYLATED-ALPHA-LINKED ACIDIC DIPEPTIDASE"/>
    <property type="match status" value="1"/>
</dbReference>
<evidence type="ECO:0000256" key="3">
    <source>
        <dbReference type="SAM" id="Phobius"/>
    </source>
</evidence>
<dbReference type="OrthoDB" id="10013407at2759"/>
<evidence type="ECO:0000259" key="5">
    <source>
        <dbReference type="Pfam" id="PF04253"/>
    </source>
</evidence>
<dbReference type="CDD" id="cd02121">
    <property type="entry name" value="PA_GCPII_like"/>
    <property type="match status" value="1"/>
</dbReference>
<dbReference type="InterPro" id="IPR007484">
    <property type="entry name" value="Peptidase_M28"/>
</dbReference>
<reference evidence="7 8" key="1">
    <citation type="submission" date="2014-09" db="EMBL/GenBank/DDBJ databases">
        <authorList>
            <person name="Ellenberger Sabrina"/>
        </authorList>
    </citation>
    <scope>NUCLEOTIDE SEQUENCE [LARGE SCALE GENOMIC DNA]</scope>
    <source>
        <strain evidence="7 8">CBS 412.66</strain>
    </source>
</reference>
<protein>
    <submittedName>
        <fullName evidence="7">Uncharacterized protein</fullName>
    </submittedName>
</protein>
<dbReference type="STRING" id="35722.A0A0B7NUJ6"/>
<keyword evidence="8" id="KW-1185">Reference proteome</keyword>
<dbReference type="FunFam" id="3.40.630.10:FF:000101">
    <property type="entry name" value="N-acetylated alpha-linked acidic dipeptidase like 1"/>
    <property type="match status" value="1"/>
</dbReference>
<evidence type="ECO:0000256" key="1">
    <source>
        <dbReference type="ARBA" id="ARBA00005634"/>
    </source>
</evidence>
<dbReference type="Pfam" id="PF04253">
    <property type="entry name" value="TFR_dimer"/>
    <property type="match status" value="1"/>
</dbReference>
<dbReference type="InterPro" id="IPR046450">
    <property type="entry name" value="PA_dom_sf"/>
</dbReference>
<evidence type="ECO:0000313" key="8">
    <source>
        <dbReference type="Proteomes" id="UP000054107"/>
    </source>
</evidence>
<organism evidence="7 8">
    <name type="scientific">Parasitella parasitica</name>
    <dbReference type="NCBI Taxonomy" id="35722"/>
    <lineage>
        <taxon>Eukaryota</taxon>
        <taxon>Fungi</taxon>
        <taxon>Fungi incertae sedis</taxon>
        <taxon>Mucoromycota</taxon>
        <taxon>Mucoromycotina</taxon>
        <taxon>Mucoromycetes</taxon>
        <taxon>Mucorales</taxon>
        <taxon>Mucorineae</taxon>
        <taxon>Mucoraceae</taxon>
        <taxon>Parasitella</taxon>
    </lineage>
</organism>
<name>A0A0B7NUJ6_9FUNG</name>
<dbReference type="InterPro" id="IPR007365">
    <property type="entry name" value="TFR-like_dimer_dom"/>
</dbReference>
<keyword evidence="3" id="KW-1133">Transmembrane helix</keyword>
<sequence length="800" mass="89398">MASSDGYSAIPRKDNDQNSEAGSAAHHSSPEPAPTLQNTSSYTKLKNWWTHHWGNSDSESTPLINRRRMTLEAPRKSLMRIGIEIVIIVGLFALVAMVILLSMGTSGNPRGFPTRKLSEAEQMMLDLPSAKRIKSYLRNYTSEPHVAGTKSDKRQAEWTREKFNQFGIPNAKIETYWPLLNYPISHRLAIVSGPEYLRYNASLKEDVVEEDRSTKKPDIVPLFHGYSKNGTAKGPVIYANYGRLEDFQFLVDQGVQVNGTIALVRYGATMRGLKIRAAEQYGCVGVLIYSDPIDDGPIDKDATLNPPESYPKGPWRSPSSAQRGSVQYLPFYPGDPLTPGYAATENATRINMEDSVVLPKIPSLPLSWKDALPLLKATEGRGVFGEFDWVGGLEEVDYFSGPSEGMVELENIVDYKVTPIWNVIGRIEGSVEPHRSIILGNHRDAWVFGAVDPSSGSATLQLEIARLLGQMLQTGWRPKRTIILASWDAEEYGLIGSTEWVEDHKEWLAKEAAVYINCDAAVAGPNFESGASPSLNQILYEVTSMVEDPLTGKSVYEAWGERNNATGIPSAKPPVKVLGSGSDFAAFMDHLGVASIDMSFNGDYGVYHSVYDSFHWMEKYGDPDFLYHQTMVKIWGLLALRLADDLILPIHPLEYAHELQKYVHQLHKHSSPHTFPALKKSVNALIKIANTFETNLVQIQKKLRKFDVDGDQKMSAKWAKRVEKMNERLSTFERGFIDPEGMKGREWYKHVVYAPGLWTGYAGQVFPAISEALDSKNLYLARYAENRAVKSMQKAQEALL</sequence>
<feature type="domain" description="PA" evidence="4">
    <location>
        <begin position="233"/>
        <end position="298"/>
    </location>
</feature>
<dbReference type="GO" id="GO:0004180">
    <property type="term" value="F:carboxypeptidase activity"/>
    <property type="evidence" value="ECO:0007669"/>
    <property type="project" value="TreeGrafter"/>
</dbReference>
<feature type="region of interest" description="Disordered" evidence="2">
    <location>
        <begin position="298"/>
        <end position="322"/>
    </location>
</feature>
<keyword evidence="3" id="KW-0812">Transmembrane</keyword>
<dbReference type="Proteomes" id="UP000054107">
    <property type="component" value="Unassembled WGS sequence"/>
</dbReference>
<dbReference type="Pfam" id="PF02225">
    <property type="entry name" value="PA"/>
    <property type="match status" value="1"/>
</dbReference>
<dbReference type="SUPFAM" id="SSF47672">
    <property type="entry name" value="Transferrin receptor-like dimerisation domain"/>
    <property type="match status" value="1"/>
</dbReference>
<accession>A0A0B7NUJ6</accession>
<feature type="domain" description="Peptidase M28" evidence="6">
    <location>
        <begin position="422"/>
        <end position="615"/>
    </location>
</feature>
<dbReference type="SUPFAM" id="SSF53187">
    <property type="entry name" value="Zn-dependent exopeptidases"/>
    <property type="match status" value="1"/>
</dbReference>
<dbReference type="PANTHER" id="PTHR10404:SF46">
    <property type="entry name" value="VACUOLAR PROTEIN SORTING-ASSOCIATED PROTEIN 70"/>
    <property type="match status" value="1"/>
</dbReference>
<evidence type="ECO:0000259" key="6">
    <source>
        <dbReference type="Pfam" id="PF04389"/>
    </source>
</evidence>
<evidence type="ECO:0000313" key="7">
    <source>
        <dbReference type="EMBL" id="CEP18669.1"/>
    </source>
</evidence>
<dbReference type="CDD" id="cd08022">
    <property type="entry name" value="M28_PSMA_like"/>
    <property type="match status" value="1"/>
</dbReference>
<dbReference type="SUPFAM" id="SSF52025">
    <property type="entry name" value="PA domain"/>
    <property type="match status" value="1"/>
</dbReference>